<name>A0A166S313_9CLOT</name>
<evidence type="ECO:0000313" key="2">
    <source>
        <dbReference type="EMBL" id="OAA91557.1"/>
    </source>
</evidence>
<dbReference type="EMBL" id="LITT01000005">
    <property type="protein sequence ID" value="OAA91557.1"/>
    <property type="molecule type" value="Genomic_DNA"/>
</dbReference>
<accession>A0A166S313</accession>
<evidence type="ECO:0000256" key="1">
    <source>
        <dbReference type="SAM" id="MobiDB-lite"/>
    </source>
</evidence>
<dbReference type="Proteomes" id="UP000077407">
    <property type="component" value="Unassembled WGS sequence"/>
</dbReference>
<proteinExistence type="predicted"/>
<dbReference type="PATRIC" id="fig|1538.10.peg.1018"/>
<feature type="compositionally biased region" description="Basic and acidic residues" evidence="1">
    <location>
        <begin position="11"/>
        <end position="33"/>
    </location>
</feature>
<dbReference type="RefSeq" id="WP_175413011.1">
    <property type="nucleotide sequence ID" value="NZ_LITT01000005.1"/>
</dbReference>
<dbReference type="NCBIfam" id="NF040908">
    <property type="entry name" value="CPC_1213_fam"/>
    <property type="match status" value="1"/>
</dbReference>
<protein>
    <submittedName>
        <fullName evidence="2">Uncharacterized protein</fullName>
    </submittedName>
</protein>
<evidence type="ECO:0000313" key="3">
    <source>
        <dbReference type="Proteomes" id="UP000077407"/>
    </source>
</evidence>
<gene>
    <name evidence="2" type="ORF">WY13_00522</name>
</gene>
<sequence length="45" mass="5366">MQNKIRKTTNNKKEDSRFKKKNINHDPQDESSRIKFGSPPEKHLD</sequence>
<organism evidence="2 3">
    <name type="scientific">Clostridium ljungdahlii</name>
    <dbReference type="NCBI Taxonomy" id="1538"/>
    <lineage>
        <taxon>Bacteria</taxon>
        <taxon>Bacillati</taxon>
        <taxon>Bacillota</taxon>
        <taxon>Clostridia</taxon>
        <taxon>Eubacteriales</taxon>
        <taxon>Clostridiaceae</taxon>
        <taxon>Clostridium</taxon>
    </lineage>
</organism>
<reference evidence="2 3" key="1">
    <citation type="journal article" date="2015" name="Biotechnol. Bioeng.">
        <title>Genome sequence and phenotypic characterization of Caulobacter segnis.</title>
        <authorList>
            <person name="Patel S."/>
            <person name="Fletcher B."/>
            <person name="Scott D.C."/>
            <person name="Ely B."/>
        </authorList>
    </citation>
    <scope>NUCLEOTIDE SEQUENCE [LARGE SCALE GENOMIC DNA]</scope>
    <source>
        <strain evidence="2 3">ERI-2</strain>
    </source>
</reference>
<dbReference type="AlphaFoldDB" id="A0A166S313"/>
<comment type="caution">
    <text evidence="2">The sequence shown here is derived from an EMBL/GenBank/DDBJ whole genome shotgun (WGS) entry which is preliminary data.</text>
</comment>
<feature type="region of interest" description="Disordered" evidence="1">
    <location>
        <begin position="1"/>
        <end position="45"/>
    </location>
</feature>
<feature type="compositionally biased region" description="Basic residues" evidence="1">
    <location>
        <begin position="1"/>
        <end position="10"/>
    </location>
</feature>
<dbReference type="InterPro" id="IPR053788">
    <property type="entry name" value="CPC_1213-like"/>
</dbReference>